<reference evidence="3" key="1">
    <citation type="submission" date="2013-03" db="EMBL/GenBank/DDBJ databases">
        <title>The Genome Sequence of Anopheles dirus WRAIR2.</title>
        <authorList>
            <consortium name="The Broad Institute Genomics Platform"/>
            <person name="Neafsey D.E."/>
            <person name="Walton C."/>
            <person name="Walker B."/>
            <person name="Young S.K."/>
            <person name="Zeng Q."/>
            <person name="Gargeya S."/>
            <person name="Fitzgerald M."/>
            <person name="Haas B."/>
            <person name="Abouelleil A."/>
            <person name="Allen A.W."/>
            <person name="Alvarado L."/>
            <person name="Arachchi H.M."/>
            <person name="Berlin A.M."/>
            <person name="Chapman S.B."/>
            <person name="Gainer-Dewar J."/>
            <person name="Goldberg J."/>
            <person name="Griggs A."/>
            <person name="Gujja S."/>
            <person name="Hansen M."/>
            <person name="Howarth C."/>
            <person name="Imamovic A."/>
            <person name="Ireland A."/>
            <person name="Larimer J."/>
            <person name="McCowan C."/>
            <person name="Murphy C."/>
            <person name="Pearson M."/>
            <person name="Poon T.W."/>
            <person name="Priest M."/>
            <person name="Roberts A."/>
            <person name="Saif S."/>
            <person name="Shea T."/>
            <person name="Sisk P."/>
            <person name="Sykes S."/>
            <person name="Wortman J."/>
            <person name="Nusbaum C."/>
            <person name="Birren B."/>
        </authorList>
    </citation>
    <scope>NUCLEOTIDE SEQUENCE [LARGE SCALE GENOMIC DNA]</scope>
    <source>
        <strain evidence="3">WRAIR2</strain>
    </source>
</reference>
<evidence type="ECO:0008006" key="4">
    <source>
        <dbReference type="Google" id="ProtNLM"/>
    </source>
</evidence>
<keyword evidence="1" id="KW-0732">Signal</keyword>
<evidence type="ECO:0000313" key="2">
    <source>
        <dbReference type="EnsemblMetazoa" id="ADIR010219-PA"/>
    </source>
</evidence>
<sequence length="96" mass="10166">MQVTASIGAFVLLTTLLYGSVSAQCPPNAELTANAPCDFFCGIPCDFKGVSNVCICRDGYLKDPNTKQCVLENQCSIGAEVPVLRAASAFTFSCFT</sequence>
<dbReference type="AlphaFoldDB" id="A0A182NRC9"/>
<name>A0A182NRC9_9DIPT</name>
<keyword evidence="3" id="KW-1185">Reference proteome</keyword>
<organism evidence="2 3">
    <name type="scientific">Anopheles dirus</name>
    <dbReference type="NCBI Taxonomy" id="7168"/>
    <lineage>
        <taxon>Eukaryota</taxon>
        <taxon>Metazoa</taxon>
        <taxon>Ecdysozoa</taxon>
        <taxon>Arthropoda</taxon>
        <taxon>Hexapoda</taxon>
        <taxon>Insecta</taxon>
        <taxon>Pterygota</taxon>
        <taxon>Neoptera</taxon>
        <taxon>Endopterygota</taxon>
        <taxon>Diptera</taxon>
        <taxon>Nematocera</taxon>
        <taxon>Culicoidea</taxon>
        <taxon>Culicidae</taxon>
        <taxon>Anophelinae</taxon>
        <taxon>Anopheles</taxon>
    </lineage>
</organism>
<reference evidence="2" key="2">
    <citation type="submission" date="2020-05" db="UniProtKB">
        <authorList>
            <consortium name="EnsemblMetazoa"/>
        </authorList>
    </citation>
    <scope>IDENTIFICATION</scope>
    <source>
        <strain evidence="2">WRAIR2</strain>
    </source>
</reference>
<evidence type="ECO:0000256" key="1">
    <source>
        <dbReference type="SAM" id="SignalP"/>
    </source>
</evidence>
<dbReference type="EnsemblMetazoa" id="ADIR010219-RA">
    <property type="protein sequence ID" value="ADIR010219-PA"/>
    <property type="gene ID" value="ADIR010219"/>
</dbReference>
<feature type="chain" id="PRO_5008130350" description="TIL domain-containing protein" evidence="1">
    <location>
        <begin position="24"/>
        <end position="96"/>
    </location>
</feature>
<dbReference type="VEuPathDB" id="VectorBase:ADIR010219"/>
<dbReference type="InterPro" id="IPR036084">
    <property type="entry name" value="Ser_inhib-like_sf"/>
</dbReference>
<accession>A0A182NRC9</accession>
<feature type="signal peptide" evidence="1">
    <location>
        <begin position="1"/>
        <end position="23"/>
    </location>
</feature>
<evidence type="ECO:0000313" key="3">
    <source>
        <dbReference type="Proteomes" id="UP000075884"/>
    </source>
</evidence>
<proteinExistence type="predicted"/>
<dbReference type="Gene3D" id="2.10.25.10">
    <property type="entry name" value="Laminin"/>
    <property type="match status" value="1"/>
</dbReference>
<dbReference type="Proteomes" id="UP000075884">
    <property type="component" value="Unassembled WGS sequence"/>
</dbReference>
<protein>
    <recommendedName>
        <fullName evidence="4">TIL domain-containing protein</fullName>
    </recommendedName>
</protein>
<dbReference type="SUPFAM" id="SSF57567">
    <property type="entry name" value="Serine protease inhibitors"/>
    <property type="match status" value="1"/>
</dbReference>